<dbReference type="AlphaFoldDB" id="A0A9X6QV97"/>
<comment type="caution">
    <text evidence="2">The sequence shown here is derived from an EMBL/GenBank/DDBJ whole genome shotgun (WGS) entry which is preliminary data.</text>
</comment>
<feature type="transmembrane region" description="Helical" evidence="1">
    <location>
        <begin position="44"/>
        <end position="70"/>
    </location>
</feature>
<protein>
    <submittedName>
        <fullName evidence="2">Uncharacterized protein</fullName>
    </submittedName>
</protein>
<evidence type="ECO:0000313" key="3">
    <source>
        <dbReference type="Proteomes" id="UP000194853"/>
    </source>
</evidence>
<gene>
    <name evidence="2" type="ORF">BK750_28790</name>
</gene>
<organism evidence="2 3">
    <name type="scientific">Bacillus thuringiensis subsp. jegathesan</name>
    <dbReference type="NCBI Taxonomy" id="56955"/>
    <lineage>
        <taxon>Bacteria</taxon>
        <taxon>Bacillati</taxon>
        <taxon>Bacillota</taxon>
        <taxon>Bacilli</taxon>
        <taxon>Bacillales</taxon>
        <taxon>Bacillaceae</taxon>
        <taxon>Bacillus</taxon>
        <taxon>Bacillus cereus group</taxon>
    </lineage>
</organism>
<keyword evidence="1" id="KW-0812">Transmembrane</keyword>
<dbReference type="RefSeq" id="WP_086404718.1">
    <property type="nucleotide sequence ID" value="NZ_MOOS01000189.1"/>
</dbReference>
<evidence type="ECO:0000313" key="2">
    <source>
        <dbReference type="EMBL" id="OUB59053.1"/>
    </source>
</evidence>
<name>A0A9X6QV97_BACTJ</name>
<dbReference type="Proteomes" id="UP000194853">
    <property type="component" value="Unassembled WGS sequence"/>
</dbReference>
<proteinExistence type="predicted"/>
<keyword evidence="1" id="KW-0472">Membrane</keyword>
<keyword evidence="1" id="KW-1133">Transmembrane helix</keyword>
<accession>A0A9X6QV97</accession>
<dbReference type="EMBL" id="MOOS01000189">
    <property type="protein sequence ID" value="OUB59053.1"/>
    <property type="molecule type" value="Genomic_DNA"/>
</dbReference>
<feature type="transmembrane region" description="Helical" evidence="1">
    <location>
        <begin position="12"/>
        <end position="32"/>
    </location>
</feature>
<sequence>MERLDGIYRDRMLMVILFMFSSITFLIIDIGLEYLKEFSPFVIFMRFAIIIAPVIMLLSVGGIIATSILIEQAKNEIEKNKAEGKI</sequence>
<evidence type="ECO:0000256" key="1">
    <source>
        <dbReference type="SAM" id="Phobius"/>
    </source>
</evidence>
<reference evidence="2 3" key="1">
    <citation type="submission" date="2016-10" db="EMBL/GenBank/DDBJ databases">
        <title>Comparative genomics of Bacillus thuringiensis reveals a path to pathogens against multiple invertebrate hosts.</title>
        <authorList>
            <person name="Zheng J."/>
            <person name="Gao Q."/>
            <person name="Liu H."/>
            <person name="Peng D."/>
            <person name="Ruan L."/>
            <person name="Sun M."/>
        </authorList>
    </citation>
    <scope>NUCLEOTIDE SEQUENCE [LARGE SCALE GENOMIC DNA]</scope>
    <source>
        <strain evidence="2">BGSC 4CF1</strain>
    </source>
</reference>